<dbReference type="EMBL" id="SNWR01000001">
    <property type="protein sequence ID" value="TDO37440.1"/>
    <property type="molecule type" value="Genomic_DNA"/>
</dbReference>
<gene>
    <name evidence="8" type="ORF">C8E87_1067</name>
</gene>
<feature type="transmembrane region" description="Helical" evidence="6">
    <location>
        <begin position="275"/>
        <end position="296"/>
    </location>
</feature>
<dbReference type="GO" id="GO:0022857">
    <property type="term" value="F:transmembrane transporter activity"/>
    <property type="evidence" value="ECO:0007669"/>
    <property type="project" value="InterPro"/>
</dbReference>
<feature type="transmembrane region" description="Helical" evidence="6">
    <location>
        <begin position="308"/>
        <end position="329"/>
    </location>
</feature>
<feature type="domain" description="Major facilitator superfamily (MFS) profile" evidence="7">
    <location>
        <begin position="20"/>
        <end position="490"/>
    </location>
</feature>
<dbReference type="PROSITE" id="PS50850">
    <property type="entry name" value="MFS"/>
    <property type="match status" value="1"/>
</dbReference>
<feature type="transmembrane region" description="Helical" evidence="6">
    <location>
        <begin position="336"/>
        <end position="356"/>
    </location>
</feature>
<evidence type="ECO:0000256" key="5">
    <source>
        <dbReference type="SAM" id="MobiDB-lite"/>
    </source>
</evidence>
<comment type="subcellular location">
    <subcellularLocation>
        <location evidence="1">Cell membrane</location>
        <topology evidence="1">Multi-pass membrane protein</topology>
    </subcellularLocation>
</comment>
<evidence type="ECO:0000256" key="3">
    <source>
        <dbReference type="ARBA" id="ARBA00022989"/>
    </source>
</evidence>
<dbReference type="InterPro" id="IPR036259">
    <property type="entry name" value="MFS_trans_sf"/>
</dbReference>
<keyword evidence="4 6" id="KW-0472">Membrane</keyword>
<evidence type="ECO:0000313" key="8">
    <source>
        <dbReference type="EMBL" id="TDO37440.1"/>
    </source>
</evidence>
<name>A0A4R6JMA0_9ACTN</name>
<proteinExistence type="predicted"/>
<feature type="transmembrane region" description="Helical" evidence="6">
    <location>
        <begin position="469"/>
        <end position="486"/>
    </location>
</feature>
<dbReference type="Pfam" id="PF07690">
    <property type="entry name" value="MFS_1"/>
    <property type="match status" value="1"/>
</dbReference>
<dbReference type="RefSeq" id="WP_208116360.1">
    <property type="nucleotide sequence ID" value="NZ_SNWR01000001.1"/>
</dbReference>
<feature type="region of interest" description="Disordered" evidence="5">
    <location>
        <begin position="493"/>
        <end position="551"/>
    </location>
</feature>
<comment type="caution">
    <text evidence="8">The sequence shown here is derived from an EMBL/GenBank/DDBJ whole genome shotgun (WGS) entry which is preliminary data.</text>
</comment>
<dbReference type="CDD" id="cd17321">
    <property type="entry name" value="MFS_MMR_MDR_like"/>
    <property type="match status" value="1"/>
</dbReference>
<evidence type="ECO:0000259" key="7">
    <source>
        <dbReference type="PROSITE" id="PS50850"/>
    </source>
</evidence>
<dbReference type="SUPFAM" id="SSF103473">
    <property type="entry name" value="MFS general substrate transporter"/>
    <property type="match status" value="1"/>
</dbReference>
<feature type="transmembrane region" description="Helical" evidence="6">
    <location>
        <begin position="111"/>
        <end position="132"/>
    </location>
</feature>
<evidence type="ECO:0000256" key="2">
    <source>
        <dbReference type="ARBA" id="ARBA00022692"/>
    </source>
</evidence>
<dbReference type="AlphaFoldDB" id="A0A4R6JMA0"/>
<organism evidence="8 9">
    <name type="scientific">Paractinoplanes brasiliensis</name>
    <dbReference type="NCBI Taxonomy" id="52695"/>
    <lineage>
        <taxon>Bacteria</taxon>
        <taxon>Bacillati</taxon>
        <taxon>Actinomycetota</taxon>
        <taxon>Actinomycetes</taxon>
        <taxon>Micromonosporales</taxon>
        <taxon>Micromonosporaceae</taxon>
        <taxon>Paractinoplanes</taxon>
    </lineage>
</organism>
<feature type="transmembrane region" description="Helical" evidence="6">
    <location>
        <begin position="86"/>
        <end position="105"/>
    </location>
</feature>
<dbReference type="GO" id="GO:0005886">
    <property type="term" value="C:plasma membrane"/>
    <property type="evidence" value="ECO:0007669"/>
    <property type="project" value="UniProtKB-SubCell"/>
</dbReference>
<keyword evidence="9" id="KW-1185">Reference proteome</keyword>
<dbReference type="Gene3D" id="1.20.1720.10">
    <property type="entry name" value="Multidrug resistance protein D"/>
    <property type="match status" value="1"/>
</dbReference>
<accession>A0A4R6JMA0</accession>
<feature type="transmembrane region" description="Helical" evidence="6">
    <location>
        <begin position="20"/>
        <end position="41"/>
    </location>
</feature>
<protein>
    <submittedName>
        <fullName evidence="8">EmrB/QacA subfamily drug resistance transporter</fullName>
    </submittedName>
</protein>
<keyword evidence="2 6" id="KW-0812">Transmembrane</keyword>
<dbReference type="InterPro" id="IPR020846">
    <property type="entry name" value="MFS_dom"/>
</dbReference>
<sequence>MTVTSPPSPTVDDPRRRRAILIAVCVALMAVIASVSGLNVAQQQIALAFGASQSTVLWIINVYALTLAALLLPLGAVGDRWGRKPVLLTGLLIFGVASAAAGLAGSTEVMIAARLLSGVGAAMIMPVTLAVITSTFPESERSRAIGVWTGVAGGGGLLGMYLSAILVDVASWRWLFVLPVALVVAAAVLAARAVPDSREGHGFDVVGSLASLIAVVALIFVLHEGPVRGWTAPETLISLAVGVAATTGFVGWELRHPSPLLDVRLFRERGLASGSVSLLTVFGVQAGIFVVLFPYFQAVLGWSGLRSTFAMLPMALLMMVASGLAPRLAERAGGRATMATGIALGGAGLALMALLVSVDGGYLSVLPGMLAMGLGMGLSMTPSTEAITSSLPRSRQGVASALNDVTREFGTALGVALLGAILSAGYRSAVDSRLPGAPEPVRGNIANAVGDADLVRAARESFVDGWQQAMWAGVVVMALLFVYVVARGPAPSIARGRSASDTRGPAPSIARGRSASDTRGPAPSTSPGAARLSGEERPRDVGVEEGGVAGQ</sequence>
<evidence type="ECO:0000313" key="9">
    <source>
        <dbReference type="Proteomes" id="UP000294901"/>
    </source>
</evidence>
<evidence type="ECO:0000256" key="1">
    <source>
        <dbReference type="ARBA" id="ARBA00004651"/>
    </source>
</evidence>
<dbReference type="Proteomes" id="UP000294901">
    <property type="component" value="Unassembled WGS sequence"/>
</dbReference>
<keyword evidence="3 6" id="KW-1133">Transmembrane helix</keyword>
<feature type="transmembrane region" description="Helical" evidence="6">
    <location>
        <begin position="203"/>
        <end position="223"/>
    </location>
</feature>
<feature type="transmembrane region" description="Helical" evidence="6">
    <location>
        <begin position="235"/>
        <end position="254"/>
    </location>
</feature>
<dbReference type="PANTHER" id="PTHR42718:SF42">
    <property type="entry name" value="EXPORT PROTEIN"/>
    <property type="match status" value="1"/>
</dbReference>
<evidence type="ECO:0000256" key="4">
    <source>
        <dbReference type="ARBA" id="ARBA00023136"/>
    </source>
</evidence>
<dbReference type="InterPro" id="IPR011701">
    <property type="entry name" value="MFS"/>
</dbReference>
<feature type="transmembrane region" description="Helical" evidence="6">
    <location>
        <begin position="144"/>
        <end position="166"/>
    </location>
</feature>
<feature type="compositionally biased region" description="Basic and acidic residues" evidence="5">
    <location>
        <begin position="533"/>
        <end position="542"/>
    </location>
</feature>
<feature type="transmembrane region" description="Helical" evidence="6">
    <location>
        <begin position="56"/>
        <end position="74"/>
    </location>
</feature>
<reference evidence="8 9" key="1">
    <citation type="submission" date="2019-03" db="EMBL/GenBank/DDBJ databases">
        <title>Sequencing the genomes of 1000 actinobacteria strains.</title>
        <authorList>
            <person name="Klenk H.-P."/>
        </authorList>
    </citation>
    <scope>NUCLEOTIDE SEQUENCE [LARGE SCALE GENOMIC DNA]</scope>
    <source>
        <strain evidence="8 9">DSM 43805</strain>
    </source>
</reference>
<dbReference type="Gene3D" id="1.20.1250.20">
    <property type="entry name" value="MFS general substrate transporter like domains"/>
    <property type="match status" value="1"/>
</dbReference>
<evidence type="ECO:0000256" key="6">
    <source>
        <dbReference type="SAM" id="Phobius"/>
    </source>
</evidence>
<dbReference type="PANTHER" id="PTHR42718">
    <property type="entry name" value="MAJOR FACILITATOR SUPERFAMILY MULTIDRUG TRANSPORTER MFSC"/>
    <property type="match status" value="1"/>
</dbReference>
<feature type="transmembrane region" description="Helical" evidence="6">
    <location>
        <begin position="172"/>
        <end position="191"/>
    </location>
</feature>